<accession>A0A1Y3PDT7</accession>
<dbReference type="SUPFAM" id="SSF88946">
    <property type="entry name" value="Sigma2 domain of RNA polymerase sigma factors"/>
    <property type="match status" value="1"/>
</dbReference>
<dbReference type="GO" id="GO:0003677">
    <property type="term" value="F:DNA binding"/>
    <property type="evidence" value="ECO:0007669"/>
    <property type="project" value="UniProtKB-KW"/>
</dbReference>
<feature type="domain" description="HTH luxR-type" evidence="5">
    <location>
        <begin position="131"/>
        <end position="185"/>
    </location>
</feature>
<keyword evidence="3" id="KW-0238">DNA-binding</keyword>
<reference evidence="7" key="1">
    <citation type="submission" date="2016-06" db="EMBL/GenBank/DDBJ databases">
        <authorList>
            <person name="Nascimento L."/>
            <person name="Pereira R.V."/>
            <person name="Martins L.F."/>
            <person name="Quaggio R.B."/>
            <person name="Silva A.M."/>
            <person name="Setubal J.C."/>
        </authorList>
    </citation>
    <scope>NUCLEOTIDE SEQUENCE [LARGE SCALE GENOMIC DNA]</scope>
</reference>
<dbReference type="InterPro" id="IPR036388">
    <property type="entry name" value="WH-like_DNA-bd_sf"/>
</dbReference>
<dbReference type="NCBIfam" id="TIGR02937">
    <property type="entry name" value="sigma70-ECF"/>
    <property type="match status" value="1"/>
</dbReference>
<dbReference type="PRINTS" id="PR00046">
    <property type="entry name" value="SIGMA70FCT"/>
</dbReference>
<proteinExistence type="predicted"/>
<evidence type="ECO:0000256" key="2">
    <source>
        <dbReference type="ARBA" id="ARBA00023082"/>
    </source>
</evidence>
<evidence type="ECO:0000256" key="1">
    <source>
        <dbReference type="ARBA" id="ARBA00023015"/>
    </source>
</evidence>
<dbReference type="GO" id="GO:0006352">
    <property type="term" value="P:DNA-templated transcription initiation"/>
    <property type="evidence" value="ECO:0007669"/>
    <property type="project" value="InterPro"/>
</dbReference>
<sequence length="187" mass="22018">MSGKRIEEWVLAVQRGESQWLPEIVSHYEPLVRSLARRMGRSWEDACQEGRLAVVEAVYRFDATKGCYFGAFVKKRVWAALRTLQRREWRWGREGPAWTREDEEAEGDWWEEQPDPRADVLDERLFWHLLSETLSTREQLVIEQHLVAGHTLRELAAREGVSVETVKTWKRRALQKLRAGAARLFEM</sequence>
<dbReference type="SMART" id="SM00421">
    <property type="entry name" value="HTH_LUXR"/>
    <property type="match status" value="1"/>
</dbReference>
<evidence type="ECO:0000313" key="6">
    <source>
        <dbReference type="EMBL" id="OUM85491.1"/>
    </source>
</evidence>
<dbReference type="EMBL" id="LZRT01000101">
    <property type="protein sequence ID" value="OUM85491.1"/>
    <property type="molecule type" value="Genomic_DNA"/>
</dbReference>
<dbReference type="Gene3D" id="1.10.1740.10">
    <property type="match status" value="1"/>
</dbReference>
<dbReference type="InterPro" id="IPR007627">
    <property type="entry name" value="RNA_pol_sigma70_r2"/>
</dbReference>
<evidence type="ECO:0000313" key="7">
    <source>
        <dbReference type="Proteomes" id="UP000196475"/>
    </source>
</evidence>
<comment type="caution">
    <text evidence="6">The sequence shown here is derived from an EMBL/GenBank/DDBJ whole genome shotgun (WGS) entry which is preliminary data.</text>
</comment>
<dbReference type="Pfam" id="PF04545">
    <property type="entry name" value="Sigma70_r4"/>
    <property type="match status" value="1"/>
</dbReference>
<dbReference type="Pfam" id="PF04542">
    <property type="entry name" value="Sigma70_r2"/>
    <property type="match status" value="1"/>
</dbReference>
<evidence type="ECO:0000259" key="5">
    <source>
        <dbReference type="SMART" id="SM00421"/>
    </source>
</evidence>
<dbReference type="Proteomes" id="UP000196475">
    <property type="component" value="Unassembled WGS sequence"/>
</dbReference>
<organism evidence="6 7">
    <name type="scientific">Bacillus thermozeamaize</name>
    <dbReference type="NCBI Taxonomy" id="230954"/>
    <lineage>
        <taxon>Bacteria</taxon>
        <taxon>Bacillati</taxon>
        <taxon>Bacillota</taxon>
        <taxon>Bacilli</taxon>
        <taxon>Bacillales</taxon>
        <taxon>Bacillaceae</taxon>
        <taxon>Bacillus</taxon>
    </lineage>
</organism>
<name>A0A1Y3PDT7_9BACI</name>
<dbReference type="InterPro" id="IPR013325">
    <property type="entry name" value="RNA_pol_sigma_r2"/>
</dbReference>
<keyword evidence="2" id="KW-0731">Sigma factor</keyword>
<evidence type="ECO:0000256" key="3">
    <source>
        <dbReference type="ARBA" id="ARBA00023125"/>
    </source>
</evidence>
<dbReference type="GO" id="GO:0016987">
    <property type="term" value="F:sigma factor activity"/>
    <property type="evidence" value="ECO:0007669"/>
    <property type="project" value="UniProtKB-KW"/>
</dbReference>
<gene>
    <name evidence="6" type="ORF">BAA01_10470</name>
</gene>
<dbReference type="AlphaFoldDB" id="A0A1Y3PDT7"/>
<dbReference type="InterPro" id="IPR014284">
    <property type="entry name" value="RNA_pol_sigma-70_dom"/>
</dbReference>
<dbReference type="Gene3D" id="1.10.10.10">
    <property type="entry name" value="Winged helix-like DNA-binding domain superfamily/Winged helix DNA-binding domain"/>
    <property type="match status" value="1"/>
</dbReference>
<evidence type="ECO:0000256" key="4">
    <source>
        <dbReference type="ARBA" id="ARBA00023163"/>
    </source>
</evidence>
<dbReference type="SUPFAM" id="SSF88659">
    <property type="entry name" value="Sigma3 and sigma4 domains of RNA polymerase sigma factors"/>
    <property type="match status" value="1"/>
</dbReference>
<protein>
    <recommendedName>
        <fullName evidence="5">HTH luxR-type domain-containing protein</fullName>
    </recommendedName>
</protein>
<keyword evidence="1" id="KW-0805">Transcription regulation</keyword>
<dbReference type="InterPro" id="IPR007630">
    <property type="entry name" value="RNA_pol_sigma70_r4"/>
</dbReference>
<keyword evidence="4" id="KW-0804">Transcription</keyword>
<dbReference type="CDD" id="cd06171">
    <property type="entry name" value="Sigma70_r4"/>
    <property type="match status" value="1"/>
</dbReference>
<dbReference type="InterPro" id="IPR000943">
    <property type="entry name" value="RNA_pol_sigma70"/>
</dbReference>
<dbReference type="PANTHER" id="PTHR30385">
    <property type="entry name" value="SIGMA FACTOR F FLAGELLAR"/>
    <property type="match status" value="1"/>
</dbReference>
<dbReference type="InterPro" id="IPR013324">
    <property type="entry name" value="RNA_pol_sigma_r3/r4-like"/>
</dbReference>
<dbReference type="InterPro" id="IPR000792">
    <property type="entry name" value="Tscrpt_reg_LuxR_C"/>
</dbReference>